<evidence type="ECO:0000256" key="1">
    <source>
        <dbReference type="SAM" id="MobiDB-lite"/>
    </source>
</evidence>
<evidence type="ECO:0000313" key="2">
    <source>
        <dbReference type="EMBL" id="CAH7669901.1"/>
    </source>
</evidence>
<feature type="region of interest" description="Disordered" evidence="1">
    <location>
        <begin position="830"/>
        <end position="878"/>
    </location>
</feature>
<feature type="compositionally biased region" description="Low complexity" evidence="1">
    <location>
        <begin position="427"/>
        <end position="446"/>
    </location>
</feature>
<dbReference type="Proteomes" id="UP001153365">
    <property type="component" value="Unassembled WGS sequence"/>
</dbReference>
<feature type="region of interest" description="Disordered" evidence="1">
    <location>
        <begin position="597"/>
        <end position="653"/>
    </location>
</feature>
<reference evidence="2" key="1">
    <citation type="submission" date="2022-06" db="EMBL/GenBank/DDBJ databases">
        <authorList>
            <consortium name="SYNGENTA / RWTH Aachen University"/>
        </authorList>
    </citation>
    <scope>NUCLEOTIDE SEQUENCE</scope>
</reference>
<dbReference type="AlphaFoldDB" id="A0AAV0AM64"/>
<protein>
    <submittedName>
        <fullName evidence="2">Expressed protein</fullName>
    </submittedName>
</protein>
<feature type="compositionally biased region" description="Basic and acidic residues" evidence="1">
    <location>
        <begin position="729"/>
        <end position="738"/>
    </location>
</feature>
<feature type="region of interest" description="Disordered" evidence="1">
    <location>
        <begin position="294"/>
        <end position="350"/>
    </location>
</feature>
<feature type="region of interest" description="Disordered" evidence="1">
    <location>
        <begin position="214"/>
        <end position="241"/>
    </location>
</feature>
<feature type="compositionally biased region" description="Polar residues" evidence="1">
    <location>
        <begin position="338"/>
        <end position="350"/>
    </location>
</feature>
<keyword evidence="3" id="KW-1185">Reference proteome</keyword>
<feature type="compositionally biased region" description="Low complexity" evidence="1">
    <location>
        <begin position="221"/>
        <end position="233"/>
    </location>
</feature>
<feature type="region of interest" description="Disordered" evidence="1">
    <location>
        <begin position="405"/>
        <end position="446"/>
    </location>
</feature>
<name>A0AAV0AM64_PHAPC</name>
<organism evidence="2 3">
    <name type="scientific">Phakopsora pachyrhizi</name>
    <name type="common">Asian soybean rust disease fungus</name>
    <dbReference type="NCBI Taxonomy" id="170000"/>
    <lineage>
        <taxon>Eukaryota</taxon>
        <taxon>Fungi</taxon>
        <taxon>Dikarya</taxon>
        <taxon>Basidiomycota</taxon>
        <taxon>Pucciniomycotina</taxon>
        <taxon>Pucciniomycetes</taxon>
        <taxon>Pucciniales</taxon>
        <taxon>Phakopsoraceae</taxon>
        <taxon>Phakopsora</taxon>
    </lineage>
</organism>
<feature type="compositionally biased region" description="Polar residues" evidence="1">
    <location>
        <begin position="843"/>
        <end position="866"/>
    </location>
</feature>
<accession>A0AAV0AM64</accession>
<feature type="compositionally biased region" description="Polar residues" evidence="1">
    <location>
        <begin position="417"/>
        <end position="426"/>
    </location>
</feature>
<proteinExistence type="predicted"/>
<feature type="compositionally biased region" description="Basic and acidic residues" evidence="1">
    <location>
        <begin position="310"/>
        <end position="320"/>
    </location>
</feature>
<feature type="region of interest" description="Disordered" evidence="1">
    <location>
        <begin position="729"/>
        <end position="752"/>
    </location>
</feature>
<gene>
    <name evidence="2" type="ORF">PPACK8108_LOCUS4555</name>
</gene>
<feature type="compositionally biased region" description="Acidic residues" evidence="1">
    <location>
        <begin position="599"/>
        <end position="619"/>
    </location>
</feature>
<comment type="caution">
    <text evidence="2">The sequence shown here is derived from an EMBL/GenBank/DDBJ whole genome shotgun (WGS) entry which is preliminary data.</text>
</comment>
<dbReference type="EMBL" id="CALTRL010000839">
    <property type="protein sequence ID" value="CAH7669901.1"/>
    <property type="molecule type" value="Genomic_DNA"/>
</dbReference>
<dbReference type="Gene3D" id="2.60.40.640">
    <property type="match status" value="1"/>
</dbReference>
<sequence>MEPPRYYSSSQHQQLQQLQQLPTSSSNNLSLNNLNQPFLINITPSNDLISFINPHLPISSADPSSTWLSSSQPLTVEGELQIKPSSVSVQSICSISIQIVGRESTQVDSIDLLDQCQLLWHQTATSQSHQPTSCFNNQSPDSTQAPPGVLPFRFTLDNDLPSCIHLSNHHGINYQLVATILYHQNNQQSSRTASATQSVPIHIFRFTDRSQSVLSNQSIVQPQPRTDQQPQRPLSLSPTDIDICSPTPIRISLSQTLIRRSEPLELRIRIPPPSNQLLKEKRLRLRSVRAELRRHIRIKSQPKPPSAHPHLSDNHEDDGPSRTNDAPPYESLDHHSSNHPQQPDSQPSQTIDLYHHHHHSQQQHGPDQEQNLITRVLAISGKSCRFSSTRPIFLRLTLRSCLAAPSNQSSSFSSTSLLPRNTRATRPSSPTSSSSSPSSSSLSSPLGLNQPFTYRLEPELIKTDLSCETVSQSSVLHDIYFTVSVTVKITGGCGESQDIVVEREIGVLPDWPPLQNSEQPLTISASAAGKAREAAEEAQGQAKNESEADWAGPAPNYFETNEHHTPIYNQASTSNVEQDGLGFNSLASSILEINQSILDDGEDDDEEEEEGEEEEEYDGYESFSSLAGRDGPAPPTIDEDESPPPAPDTPPEGIQIQSIFQHNLTSDSILITNPNHFVSTGPTTIIGGQQLSLIDSNDGNGSCIILPMIGEIQGTRRVMHRGTLEERVQERDEGESRSIEVTGGRNDDGLRLIRGENSSTEGFEVQMGSGRPPPAYGAGWEADHLMISHPNPHRNYSIQVDHSRVEDNGANNGLNNDLSTIISNRARPEDFATDDSKNHPQPVCSSETSNIRRTGTINGAANNSREGSAVNGRADDKDGTFEGIVEEHDGSNLVAGTSRCDEVFLSSSVSSSSSLAINNSPPPYFC</sequence>
<dbReference type="InterPro" id="IPR014752">
    <property type="entry name" value="Arrestin-like_C"/>
</dbReference>
<feature type="compositionally biased region" description="Low complexity" evidence="1">
    <location>
        <begin position="406"/>
        <end position="416"/>
    </location>
</feature>
<evidence type="ECO:0000313" key="3">
    <source>
        <dbReference type="Proteomes" id="UP001153365"/>
    </source>
</evidence>
<feature type="region of interest" description="Disordered" evidence="1">
    <location>
        <begin position="524"/>
        <end position="561"/>
    </location>
</feature>